<dbReference type="Gene3D" id="3.40.140.10">
    <property type="entry name" value="Cytidine Deaminase, domain 2"/>
    <property type="match status" value="1"/>
</dbReference>
<evidence type="ECO:0000256" key="1">
    <source>
        <dbReference type="ARBA" id="ARBA00022490"/>
    </source>
</evidence>
<dbReference type="OMA" id="EYFVHFH"/>
<dbReference type="SMART" id="SM00232">
    <property type="entry name" value="JAB_MPN"/>
    <property type="match status" value="1"/>
</dbReference>
<evidence type="ECO:0000256" key="2">
    <source>
        <dbReference type="ARBA" id="ARBA00022540"/>
    </source>
</evidence>
<name>B3RIH4_TRIAD</name>
<comment type="function">
    <text evidence="4">Component of the eukaryotic translation initiation factor 3 (eIF-3) complex, which is involved in protein synthesis of a specialized repertoire of mRNAs and, together with other initiation factors, stimulates binding of mRNA and methionyl-tRNAi to the 40S ribosome. The eIF-3 complex specifically targets and initiates translation of a subset of mRNAs involved in cell proliferation.</text>
</comment>
<dbReference type="PANTHER" id="PTHR10540:SF6">
    <property type="entry name" value="EUKARYOTIC TRANSLATION INITIATION FACTOR 3 SUBUNIT F"/>
    <property type="match status" value="1"/>
</dbReference>
<dbReference type="InterPro" id="IPR024969">
    <property type="entry name" value="EIF3F/CSN6-like_C"/>
</dbReference>
<comment type="subcellular location">
    <subcellularLocation>
        <location evidence="4">Cytoplasm</location>
    </subcellularLocation>
</comment>
<sequence>MAVSSPLQLSVVIHPVVVLTICDSYERRNEDIEKIHGTLLGKVEKERIEIRNCFIDDNPTASGKKKFNLEEFQRLFDLHQRVYPNEVIVGRFSTGDQIDDTALAMQALFSRVIESSYVAFPIHLLVDTNLTDSHMGIQASVYHRYGVPGNDNGSIFTPIRYAMGYYPEEMSASQLFQRNLAIGGIAPVHNDMQHVIATSTKIDELLDEVLKYVEDVTAGNTPFDSKIGRSLSDAIMAVPQIDQSVFKDMMNNSTQDLLMVTYLGSLVRTQLALAEKLNTIL</sequence>
<accession>B3RIH4</accession>
<dbReference type="GO" id="GO:0003743">
    <property type="term" value="F:translation initiation factor activity"/>
    <property type="evidence" value="ECO:0007669"/>
    <property type="project" value="UniProtKB-UniRule"/>
</dbReference>
<dbReference type="PhylomeDB" id="B3RIH4"/>
<evidence type="ECO:0000313" key="6">
    <source>
        <dbReference type="EMBL" id="EDV28419.1"/>
    </source>
</evidence>
<comment type="subunit">
    <text evidence="4">Component of the eukaryotic translation initiation factor 3 (eIF-3) complex.</text>
</comment>
<keyword evidence="7" id="KW-1185">Reference proteome</keyword>
<dbReference type="Pfam" id="PF01398">
    <property type="entry name" value="JAB"/>
    <property type="match status" value="1"/>
</dbReference>
<protein>
    <recommendedName>
        <fullName evidence="4">Eukaryotic translation initiation factor 3 subunit F</fullName>
        <shortName evidence="4">eIF3f</shortName>
    </recommendedName>
    <alternativeName>
        <fullName evidence="4">Eukaryotic translation initiation factor 3 subunit 5</fullName>
    </alternativeName>
</protein>
<dbReference type="InParanoid" id="B3RIH4"/>
<dbReference type="STRING" id="10228.B3RIH4"/>
<dbReference type="GO" id="GO:0016282">
    <property type="term" value="C:eukaryotic 43S preinitiation complex"/>
    <property type="evidence" value="ECO:0007669"/>
    <property type="project" value="UniProtKB-UniRule"/>
</dbReference>
<dbReference type="GO" id="GO:0008237">
    <property type="term" value="F:metallopeptidase activity"/>
    <property type="evidence" value="ECO:0007669"/>
    <property type="project" value="InterPro"/>
</dbReference>
<dbReference type="Proteomes" id="UP000009022">
    <property type="component" value="Unassembled WGS sequence"/>
</dbReference>
<dbReference type="KEGG" id="tad:TRIADDRAFT_51319"/>
<dbReference type="HOGENOM" id="CLU_027018_0_1_1"/>
<dbReference type="GO" id="GO:0001732">
    <property type="term" value="P:formation of cytoplasmic translation initiation complex"/>
    <property type="evidence" value="ECO:0007669"/>
    <property type="project" value="UniProtKB-UniRule"/>
</dbReference>
<dbReference type="CTD" id="6749651"/>
<keyword evidence="2 4" id="KW-0396">Initiation factor</keyword>
<evidence type="ECO:0000256" key="3">
    <source>
        <dbReference type="ARBA" id="ARBA00022917"/>
    </source>
</evidence>
<comment type="similarity">
    <text evidence="4">Belongs to the eIF-3 subunit F family.</text>
</comment>
<evidence type="ECO:0000313" key="7">
    <source>
        <dbReference type="Proteomes" id="UP000009022"/>
    </source>
</evidence>
<keyword evidence="1 4" id="KW-0963">Cytoplasm</keyword>
<gene>
    <name evidence="6" type="ORF">TRIADDRAFT_51319</name>
</gene>
<dbReference type="GO" id="GO:0031369">
    <property type="term" value="F:translation initiation factor binding"/>
    <property type="evidence" value="ECO:0000318"/>
    <property type="project" value="GO_Central"/>
</dbReference>
<dbReference type="Pfam" id="PF13012">
    <property type="entry name" value="MitMem_reg"/>
    <property type="match status" value="1"/>
</dbReference>
<dbReference type="GeneID" id="6749651"/>
<dbReference type="AlphaFoldDB" id="B3RIH4"/>
<dbReference type="EMBL" id="DS985241">
    <property type="protein sequence ID" value="EDV28419.1"/>
    <property type="molecule type" value="Genomic_DNA"/>
</dbReference>
<dbReference type="GO" id="GO:0033290">
    <property type="term" value="C:eukaryotic 48S preinitiation complex"/>
    <property type="evidence" value="ECO:0007669"/>
    <property type="project" value="UniProtKB-UniRule"/>
</dbReference>
<dbReference type="RefSeq" id="XP_002107621.1">
    <property type="nucleotide sequence ID" value="XM_002107585.1"/>
</dbReference>
<dbReference type="PANTHER" id="PTHR10540">
    <property type="entry name" value="EUKARYOTIC TRANSLATION INITIATION FACTOR 3 SUBUNIT F-RELATED"/>
    <property type="match status" value="1"/>
</dbReference>
<dbReference type="HAMAP" id="MF_03005">
    <property type="entry name" value="eIF3f"/>
    <property type="match status" value="1"/>
</dbReference>
<dbReference type="GO" id="GO:0071541">
    <property type="term" value="C:eukaryotic translation initiation factor 3 complex, eIF3m"/>
    <property type="evidence" value="ECO:0000318"/>
    <property type="project" value="GO_Central"/>
</dbReference>
<dbReference type="GO" id="GO:0006413">
    <property type="term" value="P:translational initiation"/>
    <property type="evidence" value="ECO:0000318"/>
    <property type="project" value="GO_Central"/>
</dbReference>
<keyword evidence="3 4" id="KW-0648">Protein biosynthesis</keyword>
<organism evidence="6 7">
    <name type="scientific">Trichoplax adhaerens</name>
    <name type="common">Trichoplax reptans</name>
    <dbReference type="NCBI Taxonomy" id="10228"/>
    <lineage>
        <taxon>Eukaryota</taxon>
        <taxon>Metazoa</taxon>
        <taxon>Placozoa</taxon>
        <taxon>Uniplacotomia</taxon>
        <taxon>Trichoplacea</taxon>
        <taxon>Trichoplacidae</taxon>
        <taxon>Trichoplax</taxon>
    </lineage>
</organism>
<dbReference type="InterPro" id="IPR000555">
    <property type="entry name" value="JAMM/MPN+_dom"/>
</dbReference>
<evidence type="ECO:0000259" key="5">
    <source>
        <dbReference type="SMART" id="SM00232"/>
    </source>
</evidence>
<dbReference type="CDD" id="cd08064">
    <property type="entry name" value="MPN_eIF3f"/>
    <property type="match status" value="1"/>
</dbReference>
<dbReference type="OrthoDB" id="25498at2759"/>
<reference evidence="6 7" key="1">
    <citation type="journal article" date="2008" name="Nature">
        <title>The Trichoplax genome and the nature of placozoans.</title>
        <authorList>
            <person name="Srivastava M."/>
            <person name="Begovic E."/>
            <person name="Chapman J."/>
            <person name="Putnam N.H."/>
            <person name="Hellsten U."/>
            <person name="Kawashima T."/>
            <person name="Kuo A."/>
            <person name="Mitros T."/>
            <person name="Salamov A."/>
            <person name="Carpenter M.L."/>
            <person name="Signorovitch A.Y."/>
            <person name="Moreno M.A."/>
            <person name="Kamm K."/>
            <person name="Grimwood J."/>
            <person name="Schmutz J."/>
            <person name="Shapiro H."/>
            <person name="Grigoriev I.V."/>
            <person name="Buss L.W."/>
            <person name="Schierwater B."/>
            <person name="Dellaporta S.L."/>
            <person name="Rokhsar D.S."/>
        </authorList>
    </citation>
    <scope>NUCLEOTIDE SEQUENCE [LARGE SCALE GENOMIC DNA]</scope>
    <source>
        <strain evidence="6 7">Grell-BS-1999</strain>
    </source>
</reference>
<proteinExistence type="inferred from homology"/>
<dbReference type="InterPro" id="IPR027531">
    <property type="entry name" value="eIF3f"/>
</dbReference>
<evidence type="ECO:0000256" key="4">
    <source>
        <dbReference type="HAMAP-Rule" id="MF_03005"/>
    </source>
</evidence>
<dbReference type="FunCoup" id="B3RIH4">
    <property type="interactions" value="2411"/>
</dbReference>
<dbReference type="eggNOG" id="KOG2975">
    <property type="taxonomic scope" value="Eukaryota"/>
</dbReference>
<feature type="domain" description="JAB1/MPN/MOV34 metalloenzyme" evidence="5">
    <location>
        <begin position="10"/>
        <end position="147"/>
    </location>
</feature>